<name>A0AAT9GU95_9CREN</name>
<dbReference type="PANTHER" id="PTHR34655">
    <property type="entry name" value="CONSERVED WITHIN P. AEROPHILUM"/>
    <property type="match status" value="1"/>
</dbReference>
<organism evidence="1">
    <name type="scientific">Sulfurisphaera javensis</name>
    <dbReference type="NCBI Taxonomy" id="2049879"/>
    <lineage>
        <taxon>Archaea</taxon>
        <taxon>Thermoproteota</taxon>
        <taxon>Thermoprotei</taxon>
        <taxon>Sulfolobales</taxon>
        <taxon>Sulfolobaceae</taxon>
        <taxon>Sulfurisphaera</taxon>
    </lineage>
</organism>
<dbReference type="AlphaFoldDB" id="A0AAT9GU95"/>
<dbReference type="SUPFAM" id="SSF75169">
    <property type="entry name" value="DsrEFH-like"/>
    <property type="match status" value="1"/>
</dbReference>
<evidence type="ECO:0000313" key="1">
    <source>
        <dbReference type="EMBL" id="BFH74398.1"/>
    </source>
</evidence>
<dbReference type="GeneID" id="92355300"/>
<gene>
    <name evidence="1" type="ORF">SJAV_23420</name>
</gene>
<dbReference type="Pfam" id="PF02635">
    <property type="entry name" value="DsrE"/>
    <property type="match status" value="1"/>
</dbReference>
<dbReference type="InterPro" id="IPR003787">
    <property type="entry name" value="Sulphur_relay_DsrE/F-like"/>
</dbReference>
<dbReference type="KEGG" id="sjv:SJAV_23420"/>
<accession>A0AAT9GU95</accession>
<dbReference type="EMBL" id="AP031322">
    <property type="protein sequence ID" value="BFH74398.1"/>
    <property type="molecule type" value="Genomic_DNA"/>
</dbReference>
<dbReference type="InterPro" id="IPR027396">
    <property type="entry name" value="DsrEFH-like"/>
</dbReference>
<reference evidence="1" key="1">
    <citation type="submission" date="2024-03" db="EMBL/GenBank/DDBJ databases">
        <title>Complete genome sequence of Sulfurisphaera javensis strain KD-1.</title>
        <authorList>
            <person name="Sakai H."/>
            <person name="Nur N."/>
            <person name="Suwanto A."/>
            <person name="Kurosawa N."/>
        </authorList>
    </citation>
    <scope>NUCLEOTIDE SEQUENCE</scope>
    <source>
        <strain evidence="1">KD-1</strain>
    </source>
</reference>
<dbReference type="Gene3D" id="3.40.1260.10">
    <property type="entry name" value="DsrEFH-like"/>
    <property type="match status" value="1"/>
</dbReference>
<dbReference type="RefSeq" id="WP_369609913.1">
    <property type="nucleotide sequence ID" value="NZ_AP031322.1"/>
</dbReference>
<dbReference type="PANTHER" id="PTHR34655:SF3">
    <property type="match status" value="1"/>
</dbReference>
<protein>
    <submittedName>
        <fullName evidence="1">DsrE/DsrF/DrsH-like family protein</fullName>
    </submittedName>
</protein>
<sequence>MQKLVILVSNNNLDAMYHALTLSLSAKALGWNVKVFVTSQAVGLFIKGSKKKFSMPFFARLFLNWQMKRLKITDADKMFEEALKEGVEFFVDEVGLKIIGAKKEDLIDGVKLSGSITFLTEAREADVVISL</sequence>
<proteinExistence type="predicted"/>